<accession>A0A0D2GLM7</accession>
<proteinExistence type="predicted"/>
<sequence length="189" mass="21659">MPLCTRLCTENRRLTYLLPSRSGFRVHLYLSRRVNLGRWALLGDPPSLDCSMGGPSSRMTLRVATGCNIKDRGQQSLSMLYSNTLGRGSVERRSDDLVNIPKSKKESIVHEADLVRMNEHTTQKVLCRLGSYEIFLAWRIRAQTATRESAYFRAWPRGLYHFDHLSNCISWQALVHYRPAMLLSTTQQA</sequence>
<protein>
    <submittedName>
        <fullName evidence="1">Uncharacterized protein</fullName>
    </submittedName>
</protein>
<evidence type="ECO:0000313" key="1">
    <source>
        <dbReference type="EMBL" id="KIW73304.1"/>
    </source>
</evidence>
<gene>
    <name evidence="1" type="ORF">PV04_01435</name>
</gene>
<dbReference type="HOGENOM" id="CLU_1434274_0_0_1"/>
<dbReference type="Proteomes" id="UP000054266">
    <property type="component" value="Unassembled WGS sequence"/>
</dbReference>
<dbReference type="EMBL" id="KN846956">
    <property type="protein sequence ID" value="KIW73304.1"/>
    <property type="molecule type" value="Genomic_DNA"/>
</dbReference>
<evidence type="ECO:0000313" key="2">
    <source>
        <dbReference type="Proteomes" id="UP000054266"/>
    </source>
</evidence>
<reference evidence="1 2" key="1">
    <citation type="submission" date="2015-01" db="EMBL/GenBank/DDBJ databases">
        <title>The Genome Sequence of Capronia semiimmersa CBS27337.</title>
        <authorList>
            <consortium name="The Broad Institute Genomics Platform"/>
            <person name="Cuomo C."/>
            <person name="de Hoog S."/>
            <person name="Gorbushina A."/>
            <person name="Stielow B."/>
            <person name="Teixiera M."/>
            <person name="Abouelleil A."/>
            <person name="Chapman S.B."/>
            <person name="Priest M."/>
            <person name="Young S.K."/>
            <person name="Wortman J."/>
            <person name="Nusbaum C."/>
            <person name="Birren B."/>
        </authorList>
    </citation>
    <scope>NUCLEOTIDE SEQUENCE [LARGE SCALE GENOMIC DNA]</scope>
    <source>
        <strain evidence="1 2">CBS 27337</strain>
    </source>
</reference>
<name>A0A0D2GLM7_9EURO</name>
<organism evidence="1 2">
    <name type="scientific">Phialophora macrospora</name>
    <dbReference type="NCBI Taxonomy" id="1851006"/>
    <lineage>
        <taxon>Eukaryota</taxon>
        <taxon>Fungi</taxon>
        <taxon>Dikarya</taxon>
        <taxon>Ascomycota</taxon>
        <taxon>Pezizomycotina</taxon>
        <taxon>Eurotiomycetes</taxon>
        <taxon>Chaetothyriomycetidae</taxon>
        <taxon>Chaetothyriales</taxon>
        <taxon>Herpotrichiellaceae</taxon>
        <taxon>Phialophora</taxon>
    </lineage>
</organism>
<dbReference type="AlphaFoldDB" id="A0A0D2GLM7"/>
<keyword evidence="2" id="KW-1185">Reference proteome</keyword>